<dbReference type="STRING" id="133385.A0A2T9Y2G5"/>
<dbReference type="Pfam" id="PF19283">
    <property type="entry name" value="APEH_N"/>
    <property type="match status" value="1"/>
</dbReference>
<keyword evidence="8" id="KW-0378">Hydrolase</keyword>
<evidence type="ECO:0000256" key="1">
    <source>
        <dbReference type="ARBA" id="ARBA00000721"/>
    </source>
</evidence>
<feature type="domain" description="Acylamino-acid-releasing enzyme N-terminal" evidence="11">
    <location>
        <begin position="23"/>
        <end position="470"/>
    </location>
</feature>
<dbReference type="SUPFAM" id="SSF82171">
    <property type="entry name" value="DPP6 N-terminal domain-like"/>
    <property type="match status" value="1"/>
</dbReference>
<dbReference type="InterPro" id="IPR011042">
    <property type="entry name" value="6-blade_b-propeller_TolB-like"/>
</dbReference>
<dbReference type="GO" id="GO:0008242">
    <property type="term" value="F:omega peptidase activity"/>
    <property type="evidence" value="ECO:0007669"/>
    <property type="project" value="UniProtKB-EC"/>
</dbReference>
<dbReference type="InterPro" id="IPR001375">
    <property type="entry name" value="Peptidase_S9_cat"/>
</dbReference>
<keyword evidence="7" id="KW-0963">Cytoplasm</keyword>
<proteinExistence type="inferred from homology"/>
<evidence type="ECO:0000256" key="6">
    <source>
        <dbReference type="ARBA" id="ARBA00018421"/>
    </source>
</evidence>
<evidence type="ECO:0000313" key="13">
    <source>
        <dbReference type="Proteomes" id="UP000245383"/>
    </source>
</evidence>
<reference evidence="12 13" key="1">
    <citation type="journal article" date="2018" name="MBio">
        <title>Comparative Genomics Reveals the Core Gene Toolbox for the Fungus-Insect Symbiosis.</title>
        <authorList>
            <person name="Wang Y."/>
            <person name="Stata M."/>
            <person name="Wang W."/>
            <person name="Stajich J.E."/>
            <person name="White M.M."/>
            <person name="Moncalvo J.M."/>
        </authorList>
    </citation>
    <scope>NUCLEOTIDE SEQUENCE [LARGE SCALE GENOMIC DNA]</scope>
    <source>
        <strain evidence="12 13">SWE-8-4</strain>
    </source>
</reference>
<evidence type="ECO:0000256" key="8">
    <source>
        <dbReference type="ARBA" id="ARBA00022801"/>
    </source>
</evidence>
<dbReference type="OrthoDB" id="43744at2759"/>
<comment type="subcellular location">
    <subcellularLocation>
        <location evidence="2">Cytoplasm</location>
    </subcellularLocation>
</comment>
<dbReference type="SUPFAM" id="SSF53474">
    <property type="entry name" value="alpha/beta-Hydrolases"/>
    <property type="match status" value="1"/>
</dbReference>
<feature type="domain" description="Peptidase S9 prolyl oligopeptidase catalytic" evidence="10">
    <location>
        <begin position="547"/>
        <end position="765"/>
    </location>
</feature>
<dbReference type="InterPro" id="IPR045550">
    <property type="entry name" value="AARE_N"/>
</dbReference>
<dbReference type="GO" id="GO:0006508">
    <property type="term" value="P:proteolysis"/>
    <property type="evidence" value="ECO:0007669"/>
    <property type="project" value="InterPro"/>
</dbReference>
<evidence type="ECO:0000259" key="10">
    <source>
        <dbReference type="Pfam" id="PF00326"/>
    </source>
</evidence>
<evidence type="ECO:0000256" key="9">
    <source>
        <dbReference type="ARBA" id="ARBA00032829"/>
    </source>
</evidence>
<dbReference type="GO" id="GO:0004252">
    <property type="term" value="F:serine-type endopeptidase activity"/>
    <property type="evidence" value="ECO:0007669"/>
    <property type="project" value="TreeGrafter"/>
</dbReference>
<comment type="caution">
    <text evidence="12">The sequence shown here is derived from an EMBL/GenBank/DDBJ whole genome shotgun (WGS) entry which is preliminary data.</text>
</comment>
<dbReference type="GO" id="GO:0005737">
    <property type="term" value="C:cytoplasm"/>
    <property type="evidence" value="ECO:0007669"/>
    <property type="project" value="UniProtKB-SubCell"/>
</dbReference>
<dbReference type="Proteomes" id="UP000245383">
    <property type="component" value="Unassembled WGS sequence"/>
</dbReference>
<protein>
    <recommendedName>
        <fullName evidence="6">Acylamino-acid-releasing enzyme</fullName>
        <ecNumber evidence="5">3.4.19.1</ecNumber>
    </recommendedName>
    <alternativeName>
        <fullName evidence="9">Dipeptidyl-peptidase V</fullName>
    </alternativeName>
</protein>
<evidence type="ECO:0000256" key="5">
    <source>
        <dbReference type="ARBA" id="ARBA00012917"/>
    </source>
</evidence>
<dbReference type="PANTHER" id="PTHR42776">
    <property type="entry name" value="SERINE PEPTIDASE S9 FAMILY MEMBER"/>
    <property type="match status" value="1"/>
</dbReference>
<dbReference type="EMBL" id="MBFR01000656">
    <property type="protein sequence ID" value="PVU86530.1"/>
    <property type="molecule type" value="Genomic_DNA"/>
</dbReference>
<evidence type="ECO:0000259" key="11">
    <source>
        <dbReference type="Pfam" id="PF19283"/>
    </source>
</evidence>
<name>A0A2T9Y2G5_9FUNG</name>
<dbReference type="EC" id="3.4.19.1" evidence="5"/>
<dbReference type="AlphaFoldDB" id="A0A2T9Y2G5"/>
<evidence type="ECO:0000256" key="2">
    <source>
        <dbReference type="ARBA" id="ARBA00004496"/>
    </source>
</evidence>
<evidence type="ECO:0000313" key="12">
    <source>
        <dbReference type="EMBL" id="PVU86530.1"/>
    </source>
</evidence>
<comment type="subunit">
    <text evidence="4">Homotetramer.</text>
</comment>
<evidence type="ECO:0000256" key="3">
    <source>
        <dbReference type="ARBA" id="ARBA00010040"/>
    </source>
</evidence>
<evidence type="ECO:0000256" key="7">
    <source>
        <dbReference type="ARBA" id="ARBA00022490"/>
    </source>
</evidence>
<organism evidence="12 13">
    <name type="scientific">Smittium simulii</name>
    <dbReference type="NCBI Taxonomy" id="133385"/>
    <lineage>
        <taxon>Eukaryota</taxon>
        <taxon>Fungi</taxon>
        <taxon>Fungi incertae sedis</taxon>
        <taxon>Zoopagomycota</taxon>
        <taxon>Kickxellomycotina</taxon>
        <taxon>Harpellomycetes</taxon>
        <taxon>Harpellales</taxon>
        <taxon>Legeriomycetaceae</taxon>
        <taxon>Smittium</taxon>
    </lineage>
</organism>
<sequence>MSVVEKPNQKIPQERFIAEAWKNLELIYGIPSIVSADIKHTPINHIFQIDFTTKQLDFVRELPKRCSHSATVNLNPTANTTFISNSDPIDLTNVAASIHHFDPTSNLKKKAILRLDSNNSVKKRFVEVWHGSWLAKSWEVTDKHGDFYTDDTFGGLQWSPTGRYIVYTAEPKEPEGFEPRGYTKDANNRPLAGLANPKKYDFNEDFGESYNSRKPPVLILVDVVDESVNQISGQLTDNSCITPAQPTWVIDSNNVEKVVFTGYKSNSRHMGMVYMENRPSDIYICDIDGNNLEPLTDGSSSVRSPCPTPDTKSVVYLSSYIGGAHNGTSRLCQVNIESKINTEIVPIIQKPSSQPSDFYPPNFPGLYVFDLPKNPWTYVDPNSPNNLTIFCNSIWESSDVILAIEIATKKVHRLSFPSGNFGSMKFLSSSNNTILASYSTPSKAPELVAASIHVTGDINGSKIDVLEWKDLDLVSKDAEGSGLIRDTIDWSIIDYPEKTKNLQTILIKPKQNVICDNPFLGGKLPPLAFFTHGGPHVTITASVNPYATFLALLGFVVAQVNYTGSLGFGQHSVDSLISNIGKLEVEEMIYVTNDLAQNKKIVDPNRMVYCGGSHSGYTGAHIAGRYPGLFKAFALRNPVINIGEMVPRTDIPDWCFCELGFKYNFDMDLSNPDPLLLTPEMYKVMWDASPQQYVANVQDPIILTIGLDDRRVPPEQGFQYYRLLKANKKPVVCKAYPKTGHPLDSVEAIRENLMTTVIFFYEHMGFK</sequence>
<keyword evidence="13" id="KW-1185">Reference proteome</keyword>
<dbReference type="Pfam" id="PF00326">
    <property type="entry name" value="Peptidase_S9"/>
    <property type="match status" value="1"/>
</dbReference>
<comment type="similarity">
    <text evidence="3">Belongs to the peptidase S9C family.</text>
</comment>
<dbReference type="Gene3D" id="3.40.50.1820">
    <property type="entry name" value="alpha/beta hydrolase"/>
    <property type="match status" value="1"/>
</dbReference>
<evidence type="ECO:0000256" key="4">
    <source>
        <dbReference type="ARBA" id="ARBA00011881"/>
    </source>
</evidence>
<dbReference type="Gene3D" id="2.120.10.30">
    <property type="entry name" value="TolB, C-terminal domain"/>
    <property type="match status" value="1"/>
</dbReference>
<dbReference type="PANTHER" id="PTHR42776:SF4">
    <property type="entry name" value="ACYLAMINO-ACID-RELEASING ENZYME"/>
    <property type="match status" value="1"/>
</dbReference>
<gene>
    <name evidence="12" type="ORF">BB561_006677</name>
</gene>
<dbReference type="InterPro" id="IPR029058">
    <property type="entry name" value="AB_hydrolase_fold"/>
</dbReference>
<accession>A0A2T9Y2G5</accession>
<comment type="catalytic activity">
    <reaction evidence="1">
        <text>Cleavage of an N-acetyl or N-formyl amino acid from the N-terminus of a polypeptide.</text>
        <dbReference type="EC" id="3.4.19.1"/>
    </reaction>
</comment>